<protein>
    <submittedName>
        <fullName evidence="3">Uncharacterized protein</fullName>
    </submittedName>
</protein>
<accession>A0A915JM43</accession>
<evidence type="ECO:0000256" key="1">
    <source>
        <dbReference type="SAM" id="MobiDB-lite"/>
    </source>
</evidence>
<proteinExistence type="predicted"/>
<feature type="compositionally biased region" description="Polar residues" evidence="1">
    <location>
        <begin position="125"/>
        <end position="142"/>
    </location>
</feature>
<evidence type="ECO:0000313" key="3">
    <source>
        <dbReference type="WBParaSite" id="nRc.2.0.1.t27178-RA"/>
    </source>
</evidence>
<dbReference type="Proteomes" id="UP000887565">
    <property type="component" value="Unplaced"/>
</dbReference>
<dbReference type="AlphaFoldDB" id="A0A915JM43"/>
<name>A0A915JM43_ROMCU</name>
<keyword evidence="2" id="KW-1185">Reference proteome</keyword>
<feature type="compositionally biased region" description="Basic and acidic residues" evidence="1">
    <location>
        <begin position="47"/>
        <end position="80"/>
    </location>
</feature>
<sequence>MQEQRKDMLINNSASKAKYNRCGRSVNDPEAPDSGKHGDTVNLCGRSVRDEPSDSHNNRNTVRDKLLPHHKNRQDAKPVVKDPAAVNKYDDHESKSFNEEKGRFISFVKKLNKHTEHDIEAALGSQFNEAKSPSGPRDTSSLPPYKSYIRTHERAYTSKFGHGKYYIQVPSDSNDKVLEKQKSPKSIEFDEAIL</sequence>
<feature type="region of interest" description="Disordered" evidence="1">
    <location>
        <begin position="124"/>
        <end position="147"/>
    </location>
</feature>
<evidence type="ECO:0000313" key="2">
    <source>
        <dbReference type="Proteomes" id="UP000887565"/>
    </source>
</evidence>
<dbReference type="WBParaSite" id="nRc.2.0.1.t27178-RA">
    <property type="protein sequence ID" value="nRc.2.0.1.t27178-RA"/>
    <property type="gene ID" value="nRc.2.0.1.g27178"/>
</dbReference>
<feature type="region of interest" description="Disordered" evidence="1">
    <location>
        <begin position="1"/>
        <end position="95"/>
    </location>
</feature>
<organism evidence="2 3">
    <name type="scientific">Romanomermis culicivorax</name>
    <name type="common">Nematode worm</name>
    <dbReference type="NCBI Taxonomy" id="13658"/>
    <lineage>
        <taxon>Eukaryota</taxon>
        <taxon>Metazoa</taxon>
        <taxon>Ecdysozoa</taxon>
        <taxon>Nematoda</taxon>
        <taxon>Enoplea</taxon>
        <taxon>Dorylaimia</taxon>
        <taxon>Mermithida</taxon>
        <taxon>Mermithoidea</taxon>
        <taxon>Mermithidae</taxon>
        <taxon>Romanomermis</taxon>
    </lineage>
</organism>
<reference evidence="3" key="1">
    <citation type="submission" date="2022-11" db="UniProtKB">
        <authorList>
            <consortium name="WormBaseParasite"/>
        </authorList>
    </citation>
    <scope>IDENTIFICATION</scope>
</reference>